<reference evidence="6" key="1">
    <citation type="submission" date="2014-05" db="EMBL/GenBank/DDBJ databases">
        <title>The transcriptome of the halophilic microalga Tetraselmis sp. GSL018 isolated from the Great Salt Lake, Utah.</title>
        <authorList>
            <person name="Jinkerson R.E."/>
            <person name="D'Adamo S."/>
            <person name="Posewitz M.C."/>
        </authorList>
    </citation>
    <scope>NUCLEOTIDE SEQUENCE</scope>
    <source>
        <strain evidence="6">GSL018</strain>
    </source>
</reference>
<dbReference type="SMART" id="SM00116">
    <property type="entry name" value="CBS"/>
    <property type="match status" value="3"/>
</dbReference>
<dbReference type="PROSITE" id="PS51371">
    <property type="entry name" value="CBS"/>
    <property type="match status" value="2"/>
</dbReference>
<dbReference type="CDD" id="cd02205">
    <property type="entry name" value="CBS_pair_SF"/>
    <property type="match status" value="1"/>
</dbReference>
<organism evidence="6">
    <name type="scientific">Tetraselmis sp. GSL018</name>
    <dbReference type="NCBI Taxonomy" id="582737"/>
    <lineage>
        <taxon>Eukaryota</taxon>
        <taxon>Viridiplantae</taxon>
        <taxon>Chlorophyta</taxon>
        <taxon>core chlorophytes</taxon>
        <taxon>Chlorodendrophyceae</taxon>
        <taxon>Chlorodendrales</taxon>
        <taxon>Chlorodendraceae</taxon>
        <taxon>Tetraselmis</taxon>
    </lineage>
</organism>
<evidence type="ECO:0000256" key="2">
    <source>
        <dbReference type="ARBA" id="ARBA00023122"/>
    </source>
</evidence>
<evidence type="ECO:0000259" key="5">
    <source>
        <dbReference type="PROSITE" id="PS51371"/>
    </source>
</evidence>
<sequence>MSGSEELLRLLRETKVHELSKKKTKVIALDEGCTVLLALKTLALHRVLAAPVVTQAGSKDKREITYFVDIKDILMNFLKSVEEAFGTAISQSMLQRMRFIEECGSPFAATRLRDLKIRGGDGGFWHCKHAEKASILELVSCAFLSPSSCLIPTGKGISSELDHIHRVALFGEDGFALTSIITQSDIIKFLLDNIGECGPIATATVEELGWVGRKVITVAPEVPALDALKIMADSKISAVGIERDGCLIGNFSMTDMRSLTAANFCSLALPVGEFLAKKHRTEYSGYAGANPDGAPKEPPEETPGKDPRRNSIPGADVGQKLILCEPTWTFKQVLEVLVKNRIHRVYVVQSVHTGGPPVGVVTMSDVLKAVAKRCKY</sequence>
<dbReference type="GO" id="GO:0005737">
    <property type="term" value="C:cytoplasm"/>
    <property type="evidence" value="ECO:0007669"/>
    <property type="project" value="TreeGrafter"/>
</dbReference>
<dbReference type="InterPro" id="IPR000644">
    <property type="entry name" value="CBS_dom"/>
</dbReference>
<dbReference type="SUPFAM" id="SSF54631">
    <property type="entry name" value="CBS-domain pair"/>
    <property type="match status" value="2"/>
</dbReference>
<evidence type="ECO:0000256" key="1">
    <source>
        <dbReference type="ARBA" id="ARBA00022737"/>
    </source>
</evidence>
<evidence type="ECO:0000313" key="6">
    <source>
        <dbReference type="EMBL" id="JAC63271.1"/>
    </source>
</evidence>
<dbReference type="AlphaFoldDB" id="A0A061QY80"/>
<protein>
    <recommendedName>
        <fullName evidence="5">CBS domain-containing protein</fullName>
    </recommendedName>
</protein>
<dbReference type="InterPro" id="IPR046342">
    <property type="entry name" value="CBS_dom_sf"/>
</dbReference>
<evidence type="ECO:0000313" key="7">
    <source>
        <dbReference type="EMBL" id="JAC64722.1"/>
    </source>
</evidence>
<evidence type="ECO:0000256" key="4">
    <source>
        <dbReference type="SAM" id="MobiDB-lite"/>
    </source>
</evidence>
<feature type="compositionally biased region" description="Basic and acidic residues" evidence="4">
    <location>
        <begin position="294"/>
        <end position="309"/>
    </location>
</feature>
<dbReference type="GO" id="GO:0005634">
    <property type="term" value="C:nucleus"/>
    <property type="evidence" value="ECO:0007669"/>
    <property type="project" value="TreeGrafter"/>
</dbReference>
<dbReference type="EMBL" id="GBEZ01022087">
    <property type="protein sequence ID" value="JAC64722.1"/>
    <property type="molecule type" value="Transcribed_RNA"/>
</dbReference>
<proteinExistence type="predicted"/>
<name>A0A061QY80_9CHLO</name>
<feature type="region of interest" description="Disordered" evidence="4">
    <location>
        <begin position="286"/>
        <end position="314"/>
    </location>
</feature>
<gene>
    <name evidence="7" type="ORF">TSPGSL018_17687</name>
    <name evidence="6" type="ORF">TSPGSL018_21053</name>
</gene>
<dbReference type="Gene3D" id="3.10.580.10">
    <property type="entry name" value="CBS-domain"/>
    <property type="match status" value="2"/>
</dbReference>
<dbReference type="EMBL" id="GBEZ01023629">
    <property type="protein sequence ID" value="JAC63271.1"/>
    <property type="molecule type" value="Transcribed_RNA"/>
</dbReference>
<feature type="domain" description="CBS" evidence="5">
    <location>
        <begin position="317"/>
        <end position="376"/>
    </location>
</feature>
<keyword evidence="1" id="KW-0677">Repeat</keyword>
<accession>A0A061QY80</accession>
<evidence type="ECO:0000256" key="3">
    <source>
        <dbReference type="PROSITE-ProRule" id="PRU00703"/>
    </source>
</evidence>
<dbReference type="PANTHER" id="PTHR13780:SF128">
    <property type="entry name" value="CBS DOMAIN-CONTAINING PROTEIN"/>
    <property type="match status" value="1"/>
</dbReference>
<dbReference type="Pfam" id="PF00571">
    <property type="entry name" value="CBS"/>
    <property type="match status" value="2"/>
</dbReference>
<dbReference type="PANTHER" id="PTHR13780">
    <property type="entry name" value="AMP-ACTIVATED PROTEIN KINASE, GAMMA REGULATORY SUBUNIT"/>
    <property type="match status" value="1"/>
</dbReference>
<dbReference type="InterPro" id="IPR050511">
    <property type="entry name" value="AMPK_gamma/SDS23_families"/>
</dbReference>
<keyword evidence="2 3" id="KW-0129">CBS domain</keyword>
<feature type="domain" description="CBS" evidence="5">
    <location>
        <begin position="211"/>
        <end position="267"/>
    </location>
</feature>